<dbReference type="EMBL" id="UINC01036500">
    <property type="protein sequence ID" value="SVB30561.1"/>
    <property type="molecule type" value="Genomic_DNA"/>
</dbReference>
<protein>
    <recommendedName>
        <fullName evidence="3">Peptidase M50 domain-containing protein</fullName>
    </recommendedName>
</protein>
<keyword evidence="1" id="KW-1133">Transmembrane helix</keyword>
<evidence type="ECO:0008006" key="3">
    <source>
        <dbReference type="Google" id="ProtNLM"/>
    </source>
</evidence>
<reference evidence="2" key="1">
    <citation type="submission" date="2018-05" db="EMBL/GenBank/DDBJ databases">
        <authorList>
            <person name="Lanie J.A."/>
            <person name="Ng W.-L."/>
            <person name="Kazmierczak K.M."/>
            <person name="Andrzejewski T.M."/>
            <person name="Davidsen T.M."/>
            <person name="Wayne K.J."/>
            <person name="Tettelin H."/>
            <person name="Glass J.I."/>
            <person name="Rusch D."/>
            <person name="Podicherti R."/>
            <person name="Tsui H.-C.T."/>
            <person name="Winkler M.E."/>
        </authorList>
    </citation>
    <scope>NUCLEOTIDE SEQUENCE</scope>
</reference>
<sequence>MKSHTRHAKKLDRKRVLICLLIFFALLPVFSYIHEAGHALVCLADGNEPEITVDIFSGGTTLCHGDVSNLFAYKISGGLLAGIIGTTAGIALFKWKIPFIAITTIGIGHLVNAGIEAFADSYFTNGGEWGLVMGFVEFVTFFGLLLVFDRKTVKQND</sequence>
<evidence type="ECO:0000313" key="2">
    <source>
        <dbReference type="EMBL" id="SVB30561.1"/>
    </source>
</evidence>
<name>A0A382CYK6_9ZZZZ</name>
<evidence type="ECO:0000256" key="1">
    <source>
        <dbReference type="SAM" id="Phobius"/>
    </source>
</evidence>
<organism evidence="2">
    <name type="scientific">marine metagenome</name>
    <dbReference type="NCBI Taxonomy" id="408172"/>
    <lineage>
        <taxon>unclassified sequences</taxon>
        <taxon>metagenomes</taxon>
        <taxon>ecological metagenomes</taxon>
    </lineage>
</organism>
<proteinExistence type="predicted"/>
<keyword evidence="1" id="KW-0472">Membrane</keyword>
<dbReference type="AlphaFoldDB" id="A0A382CYK6"/>
<feature type="transmembrane region" description="Helical" evidence="1">
    <location>
        <begin position="129"/>
        <end position="148"/>
    </location>
</feature>
<accession>A0A382CYK6</accession>
<feature type="transmembrane region" description="Helical" evidence="1">
    <location>
        <begin position="71"/>
        <end position="93"/>
    </location>
</feature>
<gene>
    <name evidence="2" type="ORF">METZ01_LOCUS183415</name>
</gene>
<keyword evidence="1" id="KW-0812">Transmembrane</keyword>
<feature type="transmembrane region" description="Helical" evidence="1">
    <location>
        <begin position="100"/>
        <end position="123"/>
    </location>
</feature>